<proteinExistence type="predicted"/>
<accession>A8S3C4</accession>
<sequence length="55" mass="6414">MTYGHSYYSHSSLFYSHFCQSSLYLYPLHGIIHLLIIATEKPGFTDFNSQKEDKP</sequence>
<organism evidence="1 2">
    <name type="scientific">Enterocloster bolteae (strain ATCC BAA-613 / DSM 15670 / CCUG 46953 / JCM 12243 / WAL 16351)</name>
    <name type="common">Clostridium bolteae</name>
    <dbReference type="NCBI Taxonomy" id="411902"/>
    <lineage>
        <taxon>Bacteria</taxon>
        <taxon>Bacillati</taxon>
        <taxon>Bacillota</taxon>
        <taxon>Clostridia</taxon>
        <taxon>Lachnospirales</taxon>
        <taxon>Lachnospiraceae</taxon>
        <taxon>Enterocloster</taxon>
    </lineage>
</organism>
<evidence type="ECO:0000313" key="2">
    <source>
        <dbReference type="Proteomes" id="UP000005396"/>
    </source>
</evidence>
<protein>
    <submittedName>
        <fullName evidence="1">Uncharacterized protein</fullName>
    </submittedName>
</protein>
<gene>
    <name evidence="1" type="ORF">CLOBOL_06567</name>
</gene>
<dbReference type="Proteomes" id="UP000005396">
    <property type="component" value="Unassembled WGS sequence"/>
</dbReference>
<name>A8S3C4_ENTBW</name>
<reference evidence="1 2" key="1">
    <citation type="submission" date="2007-08" db="EMBL/GenBank/DDBJ databases">
        <authorList>
            <person name="Fulton L."/>
            <person name="Clifton S."/>
            <person name="Fulton B."/>
            <person name="Xu J."/>
            <person name="Minx P."/>
            <person name="Pepin K.H."/>
            <person name="Johnson M."/>
            <person name="Thiruvilangam P."/>
            <person name="Bhonagiri V."/>
            <person name="Nash W.E."/>
            <person name="Mardis E.R."/>
            <person name="Wilson R.K."/>
        </authorList>
    </citation>
    <scope>NUCLEOTIDE SEQUENCE [LARGE SCALE GENOMIC DNA]</scope>
    <source>
        <strain evidence="2">ATCC BAA-613 / DSM 15670 / CCUG 46953 / JCM 12243 / WAL 16351</strain>
    </source>
</reference>
<dbReference type="AlphaFoldDB" id="A8S3C4"/>
<dbReference type="PaxDb" id="411902-CLOBOL_06567"/>
<dbReference type="EMBL" id="ABCC02000057">
    <property type="protein sequence ID" value="EDP12935.1"/>
    <property type="molecule type" value="Genomic_DNA"/>
</dbReference>
<reference evidence="1 2" key="2">
    <citation type="submission" date="2007-09" db="EMBL/GenBank/DDBJ databases">
        <title>Draft genome sequence of Clostridium bolteae (ATCC BAA-613).</title>
        <authorList>
            <person name="Sudarsanam P."/>
            <person name="Ley R."/>
            <person name="Guruge J."/>
            <person name="Turnbaugh P.J."/>
            <person name="Mahowald M."/>
            <person name="Liep D."/>
            <person name="Gordon J."/>
        </authorList>
    </citation>
    <scope>NUCLEOTIDE SEQUENCE [LARGE SCALE GENOMIC DNA]</scope>
    <source>
        <strain evidence="2">ATCC BAA-613 / DSM 15670 / CCUG 46953 / JCM 12243 / WAL 16351</strain>
    </source>
</reference>
<comment type="caution">
    <text evidence="1">The sequence shown here is derived from an EMBL/GenBank/DDBJ whole genome shotgun (WGS) entry which is preliminary data.</text>
</comment>
<evidence type="ECO:0000313" key="1">
    <source>
        <dbReference type="EMBL" id="EDP12935.1"/>
    </source>
</evidence>
<dbReference type="HOGENOM" id="CLU_3023934_0_0_9"/>